<dbReference type="EMBL" id="OU503047">
    <property type="protein sequence ID" value="CAI9772768.1"/>
    <property type="molecule type" value="Genomic_DNA"/>
</dbReference>
<dbReference type="Proteomes" id="UP000834106">
    <property type="component" value="Chromosome 12"/>
</dbReference>
<dbReference type="PROSITE" id="PS50103">
    <property type="entry name" value="ZF_C3H1"/>
    <property type="match status" value="1"/>
</dbReference>
<reference evidence="4" key="1">
    <citation type="submission" date="2023-05" db="EMBL/GenBank/DDBJ databases">
        <authorList>
            <person name="Huff M."/>
        </authorList>
    </citation>
    <scope>NUCLEOTIDE SEQUENCE</scope>
</reference>
<keyword evidence="1" id="KW-0863">Zinc-finger</keyword>
<dbReference type="GO" id="GO:0008270">
    <property type="term" value="F:zinc ion binding"/>
    <property type="evidence" value="ECO:0007669"/>
    <property type="project" value="UniProtKB-KW"/>
</dbReference>
<evidence type="ECO:0000313" key="5">
    <source>
        <dbReference type="Proteomes" id="UP000834106"/>
    </source>
</evidence>
<evidence type="ECO:0000313" key="4">
    <source>
        <dbReference type="EMBL" id="CAI9772768.1"/>
    </source>
</evidence>
<evidence type="ECO:0000259" key="3">
    <source>
        <dbReference type="PROSITE" id="PS50103"/>
    </source>
</evidence>
<keyword evidence="1" id="KW-0479">Metal-binding</keyword>
<feature type="zinc finger region" description="C3H1-type" evidence="1">
    <location>
        <begin position="46"/>
        <end position="66"/>
    </location>
</feature>
<organism evidence="4 5">
    <name type="scientific">Fraxinus pennsylvanica</name>
    <dbReference type="NCBI Taxonomy" id="56036"/>
    <lineage>
        <taxon>Eukaryota</taxon>
        <taxon>Viridiplantae</taxon>
        <taxon>Streptophyta</taxon>
        <taxon>Embryophyta</taxon>
        <taxon>Tracheophyta</taxon>
        <taxon>Spermatophyta</taxon>
        <taxon>Magnoliopsida</taxon>
        <taxon>eudicotyledons</taxon>
        <taxon>Gunneridae</taxon>
        <taxon>Pentapetalae</taxon>
        <taxon>asterids</taxon>
        <taxon>lamiids</taxon>
        <taxon>Lamiales</taxon>
        <taxon>Oleaceae</taxon>
        <taxon>Oleeae</taxon>
        <taxon>Fraxinus</taxon>
    </lineage>
</organism>
<name>A0AAD2E1J6_9LAMI</name>
<protein>
    <recommendedName>
        <fullName evidence="3">C3H1-type domain-containing protein</fullName>
    </recommendedName>
</protein>
<gene>
    <name evidence="4" type="ORF">FPE_LOCUS20198</name>
</gene>
<feature type="chain" id="PRO_5042134005" description="C3H1-type domain-containing protein" evidence="2">
    <location>
        <begin position="18"/>
        <end position="154"/>
    </location>
</feature>
<sequence length="154" mass="18116">MLLFLIFMEIWLHELLKRDEKFFSSTAIWNCVNPFLREQESLTVTYFLKTQRCKFGIRCKFNHPKDKVVPQCAPDNADASVLPERPSELPCANLQLFIDHLVVYEREDRLSKINIYHLPAIGEPVERLEGGRALDFVDLYTHWICRSQNFLPAF</sequence>
<keyword evidence="2" id="KW-0732">Signal</keyword>
<dbReference type="Pfam" id="PF00642">
    <property type="entry name" value="zf-CCCH"/>
    <property type="match status" value="1"/>
</dbReference>
<keyword evidence="1" id="KW-0862">Zinc</keyword>
<feature type="domain" description="C3H1-type" evidence="3">
    <location>
        <begin position="46"/>
        <end position="66"/>
    </location>
</feature>
<evidence type="ECO:0000256" key="2">
    <source>
        <dbReference type="SAM" id="SignalP"/>
    </source>
</evidence>
<dbReference type="AlphaFoldDB" id="A0AAD2E1J6"/>
<keyword evidence="5" id="KW-1185">Reference proteome</keyword>
<accession>A0AAD2E1J6</accession>
<proteinExistence type="predicted"/>
<dbReference type="InterPro" id="IPR000571">
    <property type="entry name" value="Znf_CCCH"/>
</dbReference>
<evidence type="ECO:0000256" key="1">
    <source>
        <dbReference type="PROSITE-ProRule" id="PRU00723"/>
    </source>
</evidence>
<feature type="signal peptide" evidence="2">
    <location>
        <begin position="1"/>
        <end position="17"/>
    </location>
</feature>